<evidence type="ECO:0000313" key="2">
    <source>
        <dbReference type="EMBL" id="MPM76457.1"/>
    </source>
</evidence>
<sequence>MLGSAGNTVINGHHNEFGEVFGRLVDLKVGDKFYVYSKGQQYTFIIANRMILQERFVDVATRLDNARWLNRTDDVRLTLVTCWPKISNTHRLILVARPVD</sequence>
<name>A0A645CHM9_9ZZZZ</name>
<protein>
    <recommendedName>
        <fullName evidence="3">Sortase A</fullName>
    </recommendedName>
</protein>
<evidence type="ECO:0008006" key="3">
    <source>
        <dbReference type="Google" id="ProtNLM"/>
    </source>
</evidence>
<dbReference type="InterPro" id="IPR023365">
    <property type="entry name" value="Sortase_dom-sf"/>
</dbReference>
<comment type="caution">
    <text evidence="2">The sequence shown here is derived from an EMBL/GenBank/DDBJ whole genome shotgun (WGS) entry which is preliminary data.</text>
</comment>
<reference evidence="2" key="1">
    <citation type="submission" date="2019-08" db="EMBL/GenBank/DDBJ databases">
        <authorList>
            <person name="Kucharzyk K."/>
            <person name="Murdoch R.W."/>
            <person name="Higgins S."/>
            <person name="Loffler F."/>
        </authorList>
    </citation>
    <scope>NUCLEOTIDE SEQUENCE</scope>
</reference>
<dbReference type="AlphaFoldDB" id="A0A645CHM9"/>
<dbReference type="InterPro" id="IPR005754">
    <property type="entry name" value="Sortase"/>
</dbReference>
<dbReference type="Gene3D" id="2.40.260.10">
    <property type="entry name" value="Sortase"/>
    <property type="match status" value="1"/>
</dbReference>
<dbReference type="Pfam" id="PF04203">
    <property type="entry name" value="Sortase"/>
    <property type="match status" value="1"/>
</dbReference>
<evidence type="ECO:0000256" key="1">
    <source>
        <dbReference type="ARBA" id="ARBA00022801"/>
    </source>
</evidence>
<accession>A0A645CHM9</accession>
<dbReference type="EMBL" id="VSSQ01027292">
    <property type="protein sequence ID" value="MPM76457.1"/>
    <property type="molecule type" value="Genomic_DNA"/>
</dbReference>
<proteinExistence type="predicted"/>
<organism evidence="2">
    <name type="scientific">bioreactor metagenome</name>
    <dbReference type="NCBI Taxonomy" id="1076179"/>
    <lineage>
        <taxon>unclassified sequences</taxon>
        <taxon>metagenomes</taxon>
        <taxon>ecological metagenomes</taxon>
    </lineage>
</organism>
<dbReference type="GO" id="GO:0016787">
    <property type="term" value="F:hydrolase activity"/>
    <property type="evidence" value="ECO:0007669"/>
    <property type="project" value="UniProtKB-KW"/>
</dbReference>
<gene>
    <name evidence="2" type="ORF">SDC9_123455</name>
</gene>
<dbReference type="CDD" id="cd00004">
    <property type="entry name" value="Sortase"/>
    <property type="match status" value="1"/>
</dbReference>
<keyword evidence="1" id="KW-0378">Hydrolase</keyword>
<dbReference type="SUPFAM" id="SSF63817">
    <property type="entry name" value="Sortase"/>
    <property type="match status" value="1"/>
</dbReference>